<gene>
    <name evidence="2" type="ORF">AKO1_000988</name>
</gene>
<evidence type="ECO:0000313" key="2">
    <source>
        <dbReference type="EMBL" id="KAL0487076.1"/>
    </source>
</evidence>
<evidence type="ECO:0000256" key="1">
    <source>
        <dbReference type="SAM" id="MobiDB-lite"/>
    </source>
</evidence>
<dbReference type="Proteomes" id="UP001431209">
    <property type="component" value="Unassembled WGS sequence"/>
</dbReference>
<accession>A0AAW2ZB66</accession>
<comment type="caution">
    <text evidence="2">The sequence shown here is derived from an EMBL/GenBank/DDBJ whole genome shotgun (WGS) entry which is preliminary data.</text>
</comment>
<organism evidence="2 3">
    <name type="scientific">Acrasis kona</name>
    <dbReference type="NCBI Taxonomy" id="1008807"/>
    <lineage>
        <taxon>Eukaryota</taxon>
        <taxon>Discoba</taxon>
        <taxon>Heterolobosea</taxon>
        <taxon>Tetramitia</taxon>
        <taxon>Eutetramitia</taxon>
        <taxon>Acrasidae</taxon>
        <taxon>Acrasis</taxon>
    </lineage>
</organism>
<feature type="region of interest" description="Disordered" evidence="1">
    <location>
        <begin position="140"/>
        <end position="176"/>
    </location>
</feature>
<keyword evidence="3" id="KW-1185">Reference proteome</keyword>
<sequence length="298" mass="33960">MLVLDSGFELGDKYVVEDTRNNTLMQWSAVLHELQSLGDVDRSELKLFINMTNTRRDLERCFALLLFEFSVNQELDLDPIFTDDFVVHTEKNECTILSDGEIVFAKRDGGTNPTVLEPLTTELLFKIQVISPQLNSSKTSLIRTPSATSRHSMTPKVTGERTVSHQPPPPKQPSPILEVTKKIIFDDVCEANNSVTDEPEVQERPIKKRKKTPLLDALDHLRKNFNTRTGKLLKGESKVAKELVDKLTHDERISYSMEQKRLMTLHQPEVETSKKGPPVVRRAKLTLKSRNHDDSFEL</sequence>
<protein>
    <submittedName>
        <fullName evidence="2">Uncharacterized protein</fullName>
    </submittedName>
</protein>
<evidence type="ECO:0000313" key="3">
    <source>
        <dbReference type="Proteomes" id="UP001431209"/>
    </source>
</evidence>
<dbReference type="AlphaFoldDB" id="A0AAW2ZB66"/>
<name>A0AAW2ZB66_9EUKA</name>
<proteinExistence type="predicted"/>
<feature type="compositionally biased region" description="Polar residues" evidence="1">
    <location>
        <begin position="140"/>
        <end position="152"/>
    </location>
</feature>
<reference evidence="2 3" key="1">
    <citation type="submission" date="2024-03" db="EMBL/GenBank/DDBJ databases">
        <title>The Acrasis kona genome and developmental transcriptomes reveal deep origins of eukaryotic multicellular pathways.</title>
        <authorList>
            <person name="Sheikh S."/>
            <person name="Fu C.-J."/>
            <person name="Brown M.W."/>
            <person name="Baldauf S.L."/>
        </authorList>
    </citation>
    <scope>NUCLEOTIDE SEQUENCE [LARGE SCALE GENOMIC DNA]</scope>
    <source>
        <strain evidence="2 3">ATCC MYA-3509</strain>
    </source>
</reference>
<dbReference type="EMBL" id="JAOPGA020001301">
    <property type="protein sequence ID" value="KAL0487076.1"/>
    <property type="molecule type" value="Genomic_DNA"/>
</dbReference>